<dbReference type="SUPFAM" id="SSF53850">
    <property type="entry name" value="Periplasmic binding protein-like II"/>
    <property type="match status" value="1"/>
</dbReference>
<sequence length="295" mass="33018">MIDELRALAIFAKTVEAGSFRNGAKELKLSPSVVSHHISQLEERLGVTLLYRSTRSLSLTQEGEQLFFSVQKMVQAAENGLNIITQKSSEPSGKLIITVPAVLTRSSLIKDLALFAKTFPKITLSISFTDLQQDLIREGIDLAIRIGDLKNDTLKAKKLFEMKRTLIVAPSYMQSRKHPRKPQDLINWDWIGLKTRPDQRTLVNKTGKQFQINFKPRMIVDNLDAICQFATAGLGLATPPSFLVEEDIRQGLLIEPLPAWSIQSLGVYAVCPPNAAKESLTFRLINFLETRKSSL</sequence>
<comment type="similarity">
    <text evidence="1">Belongs to the LysR transcriptional regulatory family.</text>
</comment>
<dbReference type="Pfam" id="PF00126">
    <property type="entry name" value="HTH_1"/>
    <property type="match status" value="1"/>
</dbReference>
<dbReference type="EMBL" id="LKHV02000001">
    <property type="protein sequence ID" value="MCS5707798.1"/>
    <property type="molecule type" value="Genomic_DNA"/>
</dbReference>
<dbReference type="PROSITE" id="PS50931">
    <property type="entry name" value="HTH_LYSR"/>
    <property type="match status" value="1"/>
</dbReference>
<keyword evidence="4" id="KW-0804">Transcription</keyword>
<dbReference type="Proteomes" id="UP000051494">
    <property type="component" value="Unassembled WGS sequence"/>
</dbReference>
<keyword evidence="3" id="KW-0238">DNA-binding</keyword>
<evidence type="ECO:0000313" key="7">
    <source>
        <dbReference type="EMBL" id="MCS5707798.1"/>
    </source>
</evidence>
<reference evidence="7" key="3">
    <citation type="submission" date="2021-06" db="EMBL/GenBank/DDBJ databases">
        <title>Genomic Description and Analysis of Intracellular Bacteria, Candidatus Berkiella cookevillensis and Candidatus Berkiella aquae.</title>
        <authorList>
            <person name="Kidane D.T."/>
            <person name="Mehari Y.T."/>
            <person name="Rice F.C."/>
            <person name="Arivett B.A."/>
            <person name="Farone A.L."/>
            <person name="Berk S.G."/>
            <person name="Farone M.B."/>
        </authorList>
    </citation>
    <scope>NUCLEOTIDE SEQUENCE</scope>
    <source>
        <strain evidence="7">CC99</strain>
    </source>
</reference>
<dbReference type="InterPro" id="IPR058163">
    <property type="entry name" value="LysR-type_TF_proteobact-type"/>
</dbReference>
<keyword evidence="8" id="KW-1185">Reference proteome</keyword>
<dbReference type="EMBL" id="LKHV01000006">
    <property type="protein sequence ID" value="KRG18625.1"/>
    <property type="molecule type" value="Genomic_DNA"/>
</dbReference>
<evidence type="ECO:0000256" key="1">
    <source>
        <dbReference type="ARBA" id="ARBA00009437"/>
    </source>
</evidence>
<evidence type="ECO:0000313" key="8">
    <source>
        <dbReference type="Proteomes" id="UP000051494"/>
    </source>
</evidence>
<accession>A0A0Q9YQE4</accession>
<dbReference type="GO" id="GO:0006351">
    <property type="term" value="P:DNA-templated transcription"/>
    <property type="evidence" value="ECO:0007669"/>
    <property type="project" value="TreeGrafter"/>
</dbReference>
<evidence type="ECO:0000256" key="3">
    <source>
        <dbReference type="ARBA" id="ARBA00023125"/>
    </source>
</evidence>
<dbReference type="OrthoDB" id="9786526at2"/>
<dbReference type="FunFam" id="1.10.10.10:FF:000001">
    <property type="entry name" value="LysR family transcriptional regulator"/>
    <property type="match status" value="1"/>
</dbReference>
<dbReference type="Pfam" id="PF03466">
    <property type="entry name" value="LysR_substrate"/>
    <property type="match status" value="1"/>
</dbReference>
<dbReference type="InterPro" id="IPR036388">
    <property type="entry name" value="WH-like_DNA-bd_sf"/>
</dbReference>
<dbReference type="PANTHER" id="PTHR30537">
    <property type="entry name" value="HTH-TYPE TRANSCRIPTIONAL REGULATOR"/>
    <property type="match status" value="1"/>
</dbReference>
<dbReference type="PANTHER" id="PTHR30537:SF30">
    <property type="entry name" value="TRANSCRIPTIONAL REGULATOR-RELATED"/>
    <property type="match status" value="1"/>
</dbReference>
<dbReference type="Gene3D" id="1.10.10.10">
    <property type="entry name" value="Winged helix-like DNA-binding domain superfamily/Winged helix DNA-binding domain"/>
    <property type="match status" value="1"/>
</dbReference>
<comment type="caution">
    <text evidence="6">The sequence shown here is derived from an EMBL/GenBank/DDBJ whole genome shotgun (WGS) entry which is preliminary data.</text>
</comment>
<dbReference type="STRING" id="437022.CC99x_01512"/>
<protein>
    <submittedName>
        <fullName evidence="6">HTH-type transcriptional regulator DmlR</fullName>
    </submittedName>
    <submittedName>
        <fullName evidence="7">LysR family transcriptional regulator</fullName>
    </submittedName>
</protein>
<name>A0A0Q9YQE4_9GAMM</name>
<evidence type="ECO:0000313" key="6">
    <source>
        <dbReference type="EMBL" id="KRG18625.1"/>
    </source>
</evidence>
<proteinExistence type="inferred from homology"/>
<reference evidence="6" key="1">
    <citation type="submission" date="2015-09" db="EMBL/GenBank/DDBJ databases">
        <title>Draft Genome Sequences of Two Novel Amoeba-resistant Intranuclear Bacteria, Candidatus Berkiella cookevillensis and Candidatus Berkiella aquae.</title>
        <authorList>
            <person name="Mehari Y.T."/>
            <person name="Arivett B.A."/>
            <person name="Farone A.L."/>
            <person name="Gunderson J.H."/>
            <person name="Farone M.B."/>
        </authorList>
    </citation>
    <scope>NUCLEOTIDE SEQUENCE [LARGE SCALE GENOMIC DNA]</scope>
    <source>
        <strain evidence="6">CC99</strain>
    </source>
</reference>
<dbReference type="InterPro" id="IPR000847">
    <property type="entry name" value="LysR_HTH_N"/>
</dbReference>
<dbReference type="CDD" id="cd08422">
    <property type="entry name" value="PBP2_CrgA_like"/>
    <property type="match status" value="1"/>
</dbReference>
<dbReference type="InterPro" id="IPR005119">
    <property type="entry name" value="LysR_subst-bd"/>
</dbReference>
<keyword evidence="2" id="KW-0805">Transcription regulation</keyword>
<feature type="domain" description="HTH lysR-type" evidence="5">
    <location>
        <begin position="3"/>
        <end position="60"/>
    </location>
</feature>
<evidence type="ECO:0000256" key="4">
    <source>
        <dbReference type="ARBA" id="ARBA00023163"/>
    </source>
</evidence>
<dbReference type="Gene3D" id="3.40.190.290">
    <property type="match status" value="1"/>
</dbReference>
<evidence type="ECO:0000256" key="2">
    <source>
        <dbReference type="ARBA" id="ARBA00023015"/>
    </source>
</evidence>
<gene>
    <name evidence="6" type="primary">dmlR_1</name>
    <name evidence="7" type="ORF">CC99x_002655</name>
    <name evidence="6" type="ORF">CC99x_01512</name>
</gene>
<evidence type="ECO:0000259" key="5">
    <source>
        <dbReference type="PROSITE" id="PS50931"/>
    </source>
</evidence>
<dbReference type="SUPFAM" id="SSF46785">
    <property type="entry name" value="Winged helix' DNA-binding domain"/>
    <property type="match status" value="1"/>
</dbReference>
<dbReference type="PATRIC" id="fig|1590042.3.peg.1536"/>
<dbReference type="RefSeq" id="WP_057624603.1">
    <property type="nucleotide sequence ID" value="NZ_LKHV02000001.1"/>
</dbReference>
<organism evidence="6">
    <name type="scientific">Candidatus Berkiella cookevillensis</name>
    <dbReference type="NCBI Taxonomy" id="437022"/>
    <lineage>
        <taxon>Bacteria</taxon>
        <taxon>Pseudomonadati</taxon>
        <taxon>Pseudomonadota</taxon>
        <taxon>Gammaproteobacteria</taxon>
        <taxon>Candidatus Berkiellales</taxon>
        <taxon>Candidatus Berkiellaceae</taxon>
        <taxon>Candidatus Berkiella</taxon>
    </lineage>
</organism>
<dbReference type="GO" id="GO:0003700">
    <property type="term" value="F:DNA-binding transcription factor activity"/>
    <property type="evidence" value="ECO:0007669"/>
    <property type="project" value="InterPro"/>
</dbReference>
<reference evidence="7" key="2">
    <citation type="journal article" date="2016" name="Genome Announc.">
        <title>Draft Genome Sequences of Two Novel Amoeba-Resistant Intranuclear Bacteria, 'Candidatus Berkiella cookevillensis' and 'Candidatus Berkiella aquae'.</title>
        <authorList>
            <person name="Mehari Y.T."/>
            <person name="Arivett B.A."/>
            <person name="Farone A.L."/>
            <person name="Gunderson J.H."/>
            <person name="Farone M.B."/>
        </authorList>
    </citation>
    <scope>NUCLEOTIDE SEQUENCE</scope>
    <source>
        <strain evidence="7">CC99</strain>
    </source>
</reference>
<dbReference type="AlphaFoldDB" id="A0A0Q9YQE4"/>
<dbReference type="InterPro" id="IPR036390">
    <property type="entry name" value="WH_DNA-bd_sf"/>
</dbReference>
<dbReference type="GO" id="GO:0043565">
    <property type="term" value="F:sequence-specific DNA binding"/>
    <property type="evidence" value="ECO:0007669"/>
    <property type="project" value="TreeGrafter"/>
</dbReference>